<evidence type="ECO:0000313" key="6">
    <source>
        <dbReference type="EMBL" id="KAJ4845925.1"/>
    </source>
</evidence>
<dbReference type="Pfam" id="PF00169">
    <property type="entry name" value="PH"/>
    <property type="match status" value="1"/>
</dbReference>
<dbReference type="PANTHER" id="PTHR46265">
    <property type="entry name" value="RHO GTPASE-ACTIVATING PROTEIN 7"/>
    <property type="match status" value="1"/>
</dbReference>
<dbReference type="SMART" id="SM00324">
    <property type="entry name" value="RhoGAP"/>
    <property type="match status" value="1"/>
</dbReference>
<feature type="region of interest" description="Disordered" evidence="3">
    <location>
        <begin position="1"/>
        <end position="84"/>
    </location>
</feature>
<evidence type="ECO:0000256" key="2">
    <source>
        <dbReference type="SAM" id="Coils"/>
    </source>
</evidence>
<feature type="compositionally biased region" description="Basic residues" evidence="3">
    <location>
        <begin position="894"/>
        <end position="906"/>
    </location>
</feature>
<dbReference type="Gene3D" id="2.30.29.30">
    <property type="entry name" value="Pleckstrin-homology domain (PH domain)/Phosphotyrosine-binding domain (PTB)"/>
    <property type="match status" value="1"/>
</dbReference>
<feature type="region of interest" description="Disordered" evidence="3">
    <location>
        <begin position="550"/>
        <end position="645"/>
    </location>
</feature>
<feature type="domain" description="PH" evidence="4">
    <location>
        <begin position="83"/>
        <end position="190"/>
    </location>
</feature>
<dbReference type="SUPFAM" id="SSF50729">
    <property type="entry name" value="PH domain-like"/>
    <property type="match status" value="1"/>
</dbReference>
<dbReference type="InterPro" id="IPR008936">
    <property type="entry name" value="Rho_GTPase_activation_prot"/>
</dbReference>
<sequence>MLSSNKPGDQAMANIHNNNNNNNNNNNSNSKNNTDSDNKNNPNLNSNNNKSKDQSQGDGQPPSPPPLPEPGQLENMPPRDNNTVFKSGPLFISSKGIGWTSWKKRWFILTRTSLVFFRSDPNAIQQKGTEVNLILGGIDLNNSGSVVVKAEKKLLTVLFPDGRDGRAFTLKAETSEDLYEWKNALEHALSKAPSATIGMGQNGIFKKDQANAADGFPEQLKDKQPAKASLTSVIGRPVLVALEDADGSPSFLEKALRFIEDYGIKVEGILRQAADVDDVEHRIREYEQGKTEFTADEDAHVIGDCVKYILREMPSPPVPASCCTALLQAFRTDRSNRVNAMQAAICETFPDPNRRLLQRILLMMQEVASNKADTRMSISAVAACMAPLLLRPLLAGDCEIDTNVNVGGDGSIQLLRAAAAANHAQAIVITLMEEYNNIFSEGSMDGLYSDSEEGESEDELVTEDDESYDEDEDYDDDDASQGSEAYTDDDPEQAYSGSCTETGESGEDDISENKARPLFKGYMCLDRDSRSDSISSEADNSVKVEEKALSTFVLSSRPPNDDVESKKDIVDPINTSSAAQTNKPDELLGDASEETSPERLSSRSLSEGTDTAELDGSGQGSKRTTVWGRTSARKNLSMESIDFPIDDEAEIQKLEASKLELQKRIAEEAQVNAALQANLEKRKKALQERRHALEQDVAKLQEQLQREREKRALLEAGLYKSKGPLLITAAVTDEKMREDLEEIHQAEADLANLKQKINDFGLELCQQRDHSKVNDSSQPVLTSGNQGNLNDAGATTTSQLPGRSASKEIIVAGASVENDKKHEPMSSSSKSSAQNQQPALGRKSTSKTGTSHYGRSGTRKEDSSVDGAESENDKRKESTTSPPHNQPHELSRKSSSKSKSYSKKHSLKSEGVSTTSALTKLTTRLNFLKERRTQIANELQNLDKGQGSGQAAAAPPKKGKGSESRQGKGSEVNSAENPETGGRLEGSQALQDQDLGREGEPVPSSEKRKKADGNADGGR</sequence>
<keyword evidence="1" id="KW-0343">GTPase activation</keyword>
<gene>
    <name evidence="6" type="ORF">Tsubulata_008406</name>
</gene>
<evidence type="ECO:0000259" key="5">
    <source>
        <dbReference type="PROSITE" id="PS50238"/>
    </source>
</evidence>
<feature type="compositionally biased region" description="Low complexity" evidence="3">
    <location>
        <begin position="17"/>
        <end position="49"/>
    </location>
</feature>
<feature type="region of interest" description="Disordered" evidence="3">
    <location>
        <begin position="443"/>
        <end position="514"/>
    </location>
</feature>
<accession>A0A9Q0JMC9</accession>
<feature type="compositionally biased region" description="Polar residues" evidence="3">
    <location>
        <begin position="774"/>
        <end position="801"/>
    </location>
</feature>
<feature type="coiled-coil region" evidence="2">
    <location>
        <begin position="649"/>
        <end position="763"/>
    </location>
</feature>
<proteinExistence type="predicted"/>
<dbReference type="InterPro" id="IPR001849">
    <property type="entry name" value="PH_domain"/>
</dbReference>
<feature type="compositionally biased region" description="Acidic residues" evidence="3">
    <location>
        <begin position="450"/>
        <end position="479"/>
    </location>
</feature>
<evidence type="ECO:0000256" key="1">
    <source>
        <dbReference type="ARBA" id="ARBA00022468"/>
    </source>
</evidence>
<dbReference type="Pfam" id="PF00620">
    <property type="entry name" value="RhoGAP"/>
    <property type="match status" value="1"/>
</dbReference>
<dbReference type="OrthoDB" id="2157866at2759"/>
<feature type="region of interest" description="Disordered" evidence="3">
    <location>
        <begin position="769"/>
        <end position="919"/>
    </location>
</feature>
<dbReference type="EMBL" id="JAKUCV010001536">
    <property type="protein sequence ID" value="KAJ4845925.1"/>
    <property type="molecule type" value="Genomic_DNA"/>
</dbReference>
<dbReference type="Proteomes" id="UP001141552">
    <property type="component" value="Unassembled WGS sequence"/>
</dbReference>
<protein>
    <recommendedName>
        <fullName evidence="8">Rho-GAP domain-containing protein</fullName>
    </recommendedName>
</protein>
<evidence type="ECO:0000256" key="3">
    <source>
        <dbReference type="SAM" id="MobiDB-lite"/>
    </source>
</evidence>
<evidence type="ECO:0000259" key="4">
    <source>
        <dbReference type="PROSITE" id="PS50003"/>
    </source>
</evidence>
<feature type="compositionally biased region" description="Polar residues" evidence="3">
    <location>
        <begin position="620"/>
        <end position="638"/>
    </location>
</feature>
<keyword evidence="2" id="KW-0175">Coiled coil</keyword>
<comment type="caution">
    <text evidence="6">The sequence shown here is derived from an EMBL/GenBank/DDBJ whole genome shotgun (WGS) entry which is preliminary data.</text>
</comment>
<dbReference type="InterPro" id="IPR025757">
    <property type="entry name" value="MIP1_Leuzipper"/>
</dbReference>
<dbReference type="SMART" id="SM00233">
    <property type="entry name" value="PH"/>
    <property type="match status" value="1"/>
</dbReference>
<dbReference type="InterPro" id="IPR052799">
    <property type="entry name" value="Rho_GAP_Regulators"/>
</dbReference>
<dbReference type="InterPro" id="IPR011993">
    <property type="entry name" value="PH-like_dom_sf"/>
</dbReference>
<dbReference type="SUPFAM" id="SSF48350">
    <property type="entry name" value="GTPase activation domain, GAP"/>
    <property type="match status" value="1"/>
</dbReference>
<dbReference type="PROSITE" id="PS50238">
    <property type="entry name" value="RHOGAP"/>
    <property type="match status" value="1"/>
</dbReference>
<evidence type="ECO:0000313" key="7">
    <source>
        <dbReference type="Proteomes" id="UP001141552"/>
    </source>
</evidence>
<feature type="compositionally biased region" description="Basic and acidic residues" evidence="3">
    <location>
        <begin position="559"/>
        <end position="570"/>
    </location>
</feature>
<keyword evidence="7" id="KW-1185">Reference proteome</keyword>
<dbReference type="Gene3D" id="1.10.555.10">
    <property type="entry name" value="Rho GTPase activation protein"/>
    <property type="match status" value="1"/>
</dbReference>
<dbReference type="GO" id="GO:0007165">
    <property type="term" value="P:signal transduction"/>
    <property type="evidence" value="ECO:0007669"/>
    <property type="project" value="InterPro"/>
</dbReference>
<feature type="region of interest" description="Disordered" evidence="3">
    <location>
        <begin position="936"/>
        <end position="1019"/>
    </location>
</feature>
<feature type="compositionally biased region" description="Polar residues" evidence="3">
    <location>
        <begin position="573"/>
        <end position="582"/>
    </location>
</feature>
<feature type="compositionally biased region" description="Basic and acidic residues" evidence="3">
    <location>
        <begin position="994"/>
        <end position="1019"/>
    </location>
</feature>
<dbReference type="PANTHER" id="PTHR46265:SF25">
    <property type="entry name" value="RHO-GAP DOMAIN-CONTAINING PROTEIN"/>
    <property type="match status" value="1"/>
</dbReference>
<feature type="domain" description="Rho-GAP" evidence="5">
    <location>
        <begin position="228"/>
        <end position="439"/>
    </location>
</feature>
<dbReference type="Pfam" id="PF14389">
    <property type="entry name" value="Lzipper-MIP1"/>
    <property type="match status" value="1"/>
</dbReference>
<dbReference type="InterPro" id="IPR000198">
    <property type="entry name" value="RhoGAP_dom"/>
</dbReference>
<dbReference type="CDD" id="cd00159">
    <property type="entry name" value="RhoGAP"/>
    <property type="match status" value="1"/>
</dbReference>
<dbReference type="AlphaFoldDB" id="A0A9Q0JMC9"/>
<dbReference type="PROSITE" id="PS50003">
    <property type="entry name" value="PH_DOMAIN"/>
    <property type="match status" value="1"/>
</dbReference>
<reference evidence="6" key="1">
    <citation type="submission" date="2022-02" db="EMBL/GenBank/DDBJ databases">
        <authorList>
            <person name="Henning P.M."/>
            <person name="McCubbin A.G."/>
            <person name="Shore J.S."/>
        </authorList>
    </citation>
    <scope>NUCLEOTIDE SEQUENCE</scope>
    <source>
        <strain evidence="6">F60SS</strain>
        <tissue evidence="6">Leaves</tissue>
    </source>
</reference>
<name>A0A9Q0JMC9_9ROSI</name>
<reference evidence="6" key="2">
    <citation type="journal article" date="2023" name="Plants (Basel)">
        <title>Annotation of the Turnera subulata (Passifloraceae) Draft Genome Reveals the S-Locus Evolved after the Divergence of Turneroideae from Passifloroideae in a Stepwise Manner.</title>
        <authorList>
            <person name="Henning P.M."/>
            <person name="Roalson E.H."/>
            <person name="Mir W."/>
            <person name="McCubbin A.G."/>
            <person name="Shore J.S."/>
        </authorList>
    </citation>
    <scope>NUCLEOTIDE SEQUENCE</scope>
    <source>
        <strain evidence="6">F60SS</strain>
    </source>
</reference>
<dbReference type="CDD" id="cd00821">
    <property type="entry name" value="PH"/>
    <property type="match status" value="1"/>
</dbReference>
<evidence type="ECO:0008006" key="8">
    <source>
        <dbReference type="Google" id="ProtNLM"/>
    </source>
</evidence>
<organism evidence="6 7">
    <name type="scientific">Turnera subulata</name>
    <dbReference type="NCBI Taxonomy" id="218843"/>
    <lineage>
        <taxon>Eukaryota</taxon>
        <taxon>Viridiplantae</taxon>
        <taxon>Streptophyta</taxon>
        <taxon>Embryophyta</taxon>
        <taxon>Tracheophyta</taxon>
        <taxon>Spermatophyta</taxon>
        <taxon>Magnoliopsida</taxon>
        <taxon>eudicotyledons</taxon>
        <taxon>Gunneridae</taxon>
        <taxon>Pentapetalae</taxon>
        <taxon>rosids</taxon>
        <taxon>fabids</taxon>
        <taxon>Malpighiales</taxon>
        <taxon>Passifloraceae</taxon>
        <taxon>Turnera</taxon>
    </lineage>
</organism>
<dbReference type="GO" id="GO:0005096">
    <property type="term" value="F:GTPase activator activity"/>
    <property type="evidence" value="ECO:0007669"/>
    <property type="project" value="UniProtKB-KW"/>
</dbReference>